<dbReference type="Proteomes" id="UP000010552">
    <property type="component" value="Unassembled WGS sequence"/>
</dbReference>
<feature type="region of interest" description="Disordered" evidence="1">
    <location>
        <begin position="273"/>
        <end position="313"/>
    </location>
</feature>
<feature type="compositionally biased region" description="Low complexity" evidence="1">
    <location>
        <begin position="393"/>
        <end position="405"/>
    </location>
</feature>
<organism evidence="2 3">
    <name type="scientific">Pteropus alecto</name>
    <name type="common">Black flying fox</name>
    <dbReference type="NCBI Taxonomy" id="9402"/>
    <lineage>
        <taxon>Eukaryota</taxon>
        <taxon>Metazoa</taxon>
        <taxon>Chordata</taxon>
        <taxon>Craniata</taxon>
        <taxon>Vertebrata</taxon>
        <taxon>Euteleostomi</taxon>
        <taxon>Mammalia</taxon>
        <taxon>Eutheria</taxon>
        <taxon>Laurasiatheria</taxon>
        <taxon>Chiroptera</taxon>
        <taxon>Yinpterochiroptera</taxon>
        <taxon>Pteropodoidea</taxon>
        <taxon>Pteropodidae</taxon>
        <taxon>Pteropodinae</taxon>
        <taxon>Pteropus</taxon>
    </lineage>
</organism>
<feature type="region of interest" description="Disordered" evidence="1">
    <location>
        <begin position="850"/>
        <end position="930"/>
    </location>
</feature>
<name>L5L5I0_PTEAL</name>
<feature type="compositionally biased region" description="Low complexity" evidence="1">
    <location>
        <begin position="343"/>
        <end position="364"/>
    </location>
</feature>
<feature type="compositionally biased region" description="Polar residues" evidence="1">
    <location>
        <begin position="898"/>
        <end position="910"/>
    </location>
</feature>
<reference evidence="3" key="1">
    <citation type="journal article" date="2013" name="Science">
        <title>Comparative analysis of bat genomes provides insight into the evolution of flight and immunity.</title>
        <authorList>
            <person name="Zhang G."/>
            <person name="Cowled C."/>
            <person name="Shi Z."/>
            <person name="Huang Z."/>
            <person name="Bishop-Lilly K.A."/>
            <person name="Fang X."/>
            <person name="Wynne J.W."/>
            <person name="Xiong Z."/>
            <person name="Baker M.L."/>
            <person name="Zhao W."/>
            <person name="Tachedjian M."/>
            <person name="Zhu Y."/>
            <person name="Zhou P."/>
            <person name="Jiang X."/>
            <person name="Ng J."/>
            <person name="Yang L."/>
            <person name="Wu L."/>
            <person name="Xiao J."/>
            <person name="Feng Y."/>
            <person name="Chen Y."/>
            <person name="Sun X."/>
            <person name="Zhang Y."/>
            <person name="Marsh G.A."/>
            <person name="Crameri G."/>
            <person name="Broder C.C."/>
            <person name="Frey K.G."/>
            <person name="Wang L.F."/>
            <person name="Wang J."/>
        </authorList>
    </citation>
    <scope>NUCLEOTIDE SEQUENCE [LARGE SCALE GENOMIC DNA]</scope>
</reference>
<feature type="compositionally biased region" description="Basic and acidic residues" evidence="1">
    <location>
        <begin position="1058"/>
        <end position="1083"/>
    </location>
</feature>
<gene>
    <name evidence="2" type="ORF">PAL_GLEAN10003562</name>
</gene>
<feature type="region of interest" description="Disordered" evidence="1">
    <location>
        <begin position="341"/>
        <end position="478"/>
    </location>
</feature>
<feature type="compositionally biased region" description="Low complexity" evidence="1">
    <location>
        <begin position="242"/>
        <end position="253"/>
    </location>
</feature>
<dbReference type="AlphaFoldDB" id="L5L5I0"/>
<feature type="region of interest" description="Disordered" evidence="1">
    <location>
        <begin position="1055"/>
        <end position="1083"/>
    </location>
</feature>
<dbReference type="EMBL" id="KB030280">
    <property type="protein sequence ID" value="ELK18872.1"/>
    <property type="molecule type" value="Genomic_DNA"/>
</dbReference>
<feature type="compositionally biased region" description="Low complexity" evidence="1">
    <location>
        <begin position="497"/>
        <end position="516"/>
    </location>
</feature>
<proteinExistence type="predicted"/>
<feature type="region of interest" description="Disordered" evidence="1">
    <location>
        <begin position="491"/>
        <end position="573"/>
    </location>
</feature>
<feature type="region of interest" description="Disordered" evidence="1">
    <location>
        <begin position="101"/>
        <end position="121"/>
    </location>
</feature>
<dbReference type="InterPro" id="IPR026713">
    <property type="entry name" value="CRACD-like"/>
</dbReference>
<feature type="region of interest" description="Disordered" evidence="1">
    <location>
        <begin position="729"/>
        <end position="756"/>
    </location>
</feature>
<accession>L5L5I0</accession>
<evidence type="ECO:0000313" key="3">
    <source>
        <dbReference type="Proteomes" id="UP000010552"/>
    </source>
</evidence>
<feature type="region of interest" description="Disordered" evidence="1">
    <location>
        <begin position="236"/>
        <end position="260"/>
    </location>
</feature>
<feature type="compositionally biased region" description="Basic residues" evidence="1">
    <location>
        <begin position="298"/>
        <end position="307"/>
    </location>
</feature>
<feature type="compositionally biased region" description="Basic and acidic residues" evidence="1">
    <location>
        <begin position="911"/>
        <end position="924"/>
    </location>
</feature>
<dbReference type="PANTHER" id="PTHR47743:SF2">
    <property type="entry name" value="ACROSOMAL PROTEIN KIAA1210"/>
    <property type="match status" value="1"/>
</dbReference>
<feature type="compositionally biased region" description="Polar residues" evidence="1">
    <location>
        <begin position="424"/>
        <end position="433"/>
    </location>
</feature>
<sequence>MSASAEWELMPPRHTFQPWLSPKSKQQDSAGRESAALEWGISMEPLPPRMTAKRLMRHKVEQPISSGPEITAVEGATSMELQPPIHHSQLLMKPIAEQEISAGPESSAAKRSISMEPPPMRHPFQPCLSPKLKQKVSSFPENTAVKERDSMVPLLSEGFAQPLINPKVEQNVFSGSEGAETAFSVEPLLPQCFPQSVTNVQAQHSFSENVAGNEGIFVQMLPPKYLCQPLARLKFQPRSDTSKSASASTEWSSPMEPVPSRHTFHPWESLRFEQHASSDPESTAVEWGIPMEPLPPRRPSRRPKRSVVKQELFSGSVSAPAEWSGPMKPMPPRHAFQPLMSPASSGRAVQQASGQQASASSGRAVAEKGSPMEWMPPRHVFQPLVNLKSEKQASSSSERAVAERSSPMEWMPPRHVFQPLVSPKSEQQASASSGRAVAEKGSPMEWMPPRNASQPWVSHKSEWQASASSKRAVVERSSPMEWMPPRRVFKPLVSPKSEQQASASSERAVAESSPMERMPPRMPSKSPVRQVVKQEVFSGSMSVPAEWSGPMEPMPPRKPSQPQMKPVVKQSISAGPKNVAIEGDTSADLPPPRNWSIVRHKVQQMSSFESAAVEGGIYERSSKYPTHLLRRSKVQEISSYLEKNAVEGGTPKKLPLPRRPSQSFVKFMAQQIFSETPATEERIYVDPLSSNQPSKSLLSPKVEHQVFSDWERADIEGGISLKPLPTKCPLQSLGRPEDPQEVFSHSESPPVKWISSQEQLPPRYLSQKLGKLENQQKVLSVSKSSPKEWWSQAEDEAEFQPHIFSTDSASVPVGQISAKDDHLPPRHPFQAFPDPEYQQQVYSRSMNAPAKGNVFESNSSSWSLLRGPASPNKTRKHGQDSENFIKNIPTPATKPVKFTTSPAWPTSTSGENKKEVLEDSDRDNSYSNLFPSGADVENRFGVRLRRIPSSQKQESEKQDHFTKLPSFSLSPVSSYVGREPQIRSASQGLLGIRENVTTISDFAEKQQNKTRSGSMAKKQSAYKIPGEAPIQQSDYATSEPAWITMVKQRQRNFPTHIPMKEPKPNNRAETKAETKKPTYEGAENQHRKIFTSNVNRQEKMAQMDLPKSTKAERKICQVPSTRKEIRQSSTLPTVLQEPFEPVWFSLAKKKAKAWSHIADFM</sequence>
<protein>
    <submittedName>
        <fullName evidence="2">Uncharacterized protein</fullName>
    </submittedName>
</protein>
<feature type="region of interest" description="Disordered" evidence="1">
    <location>
        <begin position="1"/>
        <end position="44"/>
    </location>
</feature>
<dbReference type="STRING" id="9402.L5L5I0"/>
<dbReference type="PANTHER" id="PTHR47743">
    <property type="entry name" value="KIAA1210 / KIAA1211 FAMILY MEMBER"/>
    <property type="match status" value="1"/>
</dbReference>
<keyword evidence="3" id="KW-1185">Reference proteome</keyword>
<dbReference type="InParanoid" id="L5L5I0"/>
<evidence type="ECO:0000313" key="2">
    <source>
        <dbReference type="EMBL" id="ELK18872.1"/>
    </source>
</evidence>
<evidence type="ECO:0000256" key="1">
    <source>
        <dbReference type="SAM" id="MobiDB-lite"/>
    </source>
</evidence>